<comment type="caution">
    <text evidence="1">The sequence shown here is derived from an EMBL/GenBank/DDBJ whole genome shotgun (WGS) entry which is preliminary data.</text>
</comment>
<name>A0ACC2XWI6_9TREE</name>
<evidence type="ECO:0000313" key="2">
    <source>
        <dbReference type="Proteomes" id="UP001234202"/>
    </source>
</evidence>
<evidence type="ECO:0000313" key="1">
    <source>
        <dbReference type="EMBL" id="KAJ9127970.1"/>
    </source>
</evidence>
<dbReference type="Proteomes" id="UP001234202">
    <property type="component" value="Unassembled WGS sequence"/>
</dbReference>
<proteinExistence type="predicted"/>
<dbReference type="EMBL" id="JASBWV010000001">
    <property type="protein sequence ID" value="KAJ9127970.1"/>
    <property type="molecule type" value="Genomic_DNA"/>
</dbReference>
<accession>A0ACC2XWI6</accession>
<keyword evidence="2" id="KW-1185">Reference proteome</keyword>
<reference evidence="1" key="1">
    <citation type="submission" date="2023-04" db="EMBL/GenBank/DDBJ databases">
        <title>Draft Genome sequencing of Naganishia species isolated from polar environments using Oxford Nanopore Technology.</title>
        <authorList>
            <person name="Leo P."/>
            <person name="Venkateswaran K."/>
        </authorList>
    </citation>
    <scope>NUCLEOTIDE SEQUENCE</scope>
    <source>
        <strain evidence="1">DBVPG 5303</strain>
    </source>
</reference>
<gene>
    <name evidence="1" type="ORF">QFC24_000256</name>
</gene>
<protein>
    <submittedName>
        <fullName evidence="1">Uncharacterized protein</fullName>
    </submittedName>
</protein>
<organism evidence="1 2">
    <name type="scientific">Naganishia onofrii</name>
    <dbReference type="NCBI Taxonomy" id="1851511"/>
    <lineage>
        <taxon>Eukaryota</taxon>
        <taxon>Fungi</taxon>
        <taxon>Dikarya</taxon>
        <taxon>Basidiomycota</taxon>
        <taxon>Agaricomycotina</taxon>
        <taxon>Tremellomycetes</taxon>
        <taxon>Filobasidiales</taxon>
        <taxon>Filobasidiaceae</taxon>
        <taxon>Naganishia</taxon>
    </lineage>
</organism>
<sequence length="665" mass="74430">MADKEAVRLAERIIRGAFGDLVAVSVFFSKAISKRQNVAHVLLNRGRLSMPEICHYTKLKQRSAQGVIIVLIQHNLAWHSEVAQGDTYVEFFEINLKECLMRLRWGRILALTADEFGEDAMRIVTLILSRGKMRPPDIISAMGVEDMPEKGLREARRVQLSRLVFDLLTTSHILPTTAKLHQAPFDEMLQRRRKAEKEAGGMGATARGLAEIRTKIVEDIRLERQAEQDPESAILRAQKRKSNGVTESSSSKKPKGGEYADVVDPKAYLRINYEKYNIKLRNKLVEGAVSAKWNRPAGYVIKAMLKATEDTHTYMKQTLSGPVSAHGLLPLLTEDEKDSLAYGLGARNPAKKERLGELLAAYTALLSGDDDGNMTKNDSVFLERDQGTGRASGALYRIMFERTCGVLKRQLLEQVVEANWGPRAKRIVNVVMHGGKMSEQSVSSFSNIWLSIQPDGAKKAILICIVVKQISTKAMINLQDCRALLGKMHESSLLEIQQIPRSADRAANRTIFLFYVDLSHAYATMLSILYKTLGNLAQRRQAELDKCADLLERANRTDVLADRSLLSERDAHDLLTLEEVMDKITTAELKTELNVFILRDLPGGPEAVRWVTSFCTTLTALAGNPLLAVLMSLFYTGSMILFPSRRLCLVLCSLWMYEGEIARLI</sequence>